<comment type="caution">
    <text evidence="1">The sequence shown here is derived from an EMBL/GenBank/DDBJ whole genome shotgun (WGS) entry which is preliminary data.</text>
</comment>
<reference evidence="1" key="1">
    <citation type="submission" date="2022-01" db="EMBL/GenBank/DDBJ databases">
        <authorList>
            <person name="Lagorce A."/>
        </authorList>
    </citation>
    <scope>NUCLEOTIDE SEQUENCE</scope>
    <source>
        <strain evidence="1">Th15_F1_D04</strain>
    </source>
</reference>
<proteinExistence type="predicted"/>
<gene>
    <name evidence="1" type="ORF">THF1D04_10410</name>
</gene>
<sequence>MSLKQKTGDRMYTDEAEAIIASQPPEAVATGELMVLKNTIKRKVSGPNKSRLLRLANSDLGSLCSRANSGNIEQIRAMFQTMVQLVRAGNIGQFETEIARAKTEF</sequence>
<accession>A0AAU9PY73</accession>
<dbReference type="AlphaFoldDB" id="A0AAU9PY73"/>
<protein>
    <submittedName>
        <fullName evidence="1">Uncharacterized protein</fullName>
    </submittedName>
</protein>
<organism evidence="1 2">
    <name type="scientific">Vibrio owensii</name>
    <dbReference type="NCBI Taxonomy" id="696485"/>
    <lineage>
        <taxon>Bacteria</taxon>
        <taxon>Pseudomonadati</taxon>
        <taxon>Pseudomonadota</taxon>
        <taxon>Gammaproteobacteria</taxon>
        <taxon>Vibrionales</taxon>
        <taxon>Vibrionaceae</taxon>
        <taxon>Vibrio</taxon>
    </lineage>
</organism>
<evidence type="ECO:0000313" key="1">
    <source>
        <dbReference type="EMBL" id="CAH1520780.1"/>
    </source>
</evidence>
<evidence type="ECO:0000313" key="2">
    <source>
        <dbReference type="Proteomes" id="UP001295420"/>
    </source>
</evidence>
<dbReference type="EMBL" id="CAKMTQ010000001">
    <property type="protein sequence ID" value="CAH1520780.1"/>
    <property type="molecule type" value="Genomic_DNA"/>
</dbReference>
<dbReference type="Proteomes" id="UP001295420">
    <property type="component" value="Unassembled WGS sequence"/>
</dbReference>
<name>A0AAU9PY73_9VIBR</name>